<evidence type="ECO:0000256" key="3">
    <source>
        <dbReference type="ARBA" id="ARBA00009232"/>
    </source>
</evidence>
<evidence type="ECO:0000256" key="6">
    <source>
        <dbReference type="ARBA" id="ARBA00022801"/>
    </source>
</evidence>
<dbReference type="OrthoDB" id="5568149at2759"/>
<dbReference type="SUPFAM" id="SSF50486">
    <property type="entry name" value="FMT C-terminal domain-like"/>
    <property type="match status" value="1"/>
</dbReference>
<dbReference type="InParanoid" id="A0A165CX09"/>
<evidence type="ECO:0000256" key="7">
    <source>
        <dbReference type="ARBA" id="ARBA00023204"/>
    </source>
</evidence>
<feature type="non-terminal residue" evidence="9">
    <location>
        <position position="1"/>
    </location>
</feature>
<keyword evidence="7" id="KW-0234">DNA repair</keyword>
<dbReference type="FunFam" id="3.10.300.10:FF:000001">
    <property type="entry name" value="Putative 3-methyladenine DNA glycosylase"/>
    <property type="match status" value="1"/>
</dbReference>
<dbReference type="NCBIfam" id="TIGR00567">
    <property type="entry name" value="3mg"/>
    <property type="match status" value="1"/>
</dbReference>
<evidence type="ECO:0000313" key="10">
    <source>
        <dbReference type="Proteomes" id="UP000076842"/>
    </source>
</evidence>
<comment type="similarity">
    <text evidence="3">Belongs to the DNA glycosylase MPG family.</text>
</comment>
<dbReference type="InterPro" id="IPR011034">
    <property type="entry name" value="Formyl_transferase-like_C_sf"/>
</dbReference>
<sequence>ARALLNCILHRRLPTGAHLAARIVETEYYHETDPASHCYPGTRNTKNAVMFGPPGRAYVYRSYGIHWCLNCTAAPDGEGSGVLIRAVEPLVGVDEMAKLRSRGQKKAIATHKLGSGPGNVAQAMEVDISFGGMDMQDQQSELWIEMGEELPEESIGISPRIGITRAIDEPWRFFIKDNPSVS</sequence>
<dbReference type="HAMAP" id="MF_00527">
    <property type="entry name" value="3MGH"/>
    <property type="match status" value="1"/>
</dbReference>
<organism evidence="9 10">
    <name type="scientific">Calocera cornea HHB12733</name>
    <dbReference type="NCBI Taxonomy" id="1353952"/>
    <lineage>
        <taxon>Eukaryota</taxon>
        <taxon>Fungi</taxon>
        <taxon>Dikarya</taxon>
        <taxon>Basidiomycota</taxon>
        <taxon>Agaricomycotina</taxon>
        <taxon>Dacrymycetes</taxon>
        <taxon>Dacrymycetales</taxon>
        <taxon>Dacrymycetaceae</taxon>
        <taxon>Calocera</taxon>
    </lineage>
</organism>
<feature type="non-terminal residue" evidence="9">
    <location>
        <position position="182"/>
    </location>
</feature>
<proteinExistence type="inferred from homology"/>
<evidence type="ECO:0000256" key="5">
    <source>
        <dbReference type="ARBA" id="ARBA00022763"/>
    </source>
</evidence>
<dbReference type="PANTHER" id="PTHR10429">
    <property type="entry name" value="DNA-3-METHYLADENINE GLYCOSYLASE"/>
    <property type="match status" value="1"/>
</dbReference>
<accession>A0A165CX09</accession>
<dbReference type="GO" id="GO:0006284">
    <property type="term" value="P:base-excision repair"/>
    <property type="evidence" value="ECO:0007669"/>
    <property type="project" value="InterPro"/>
</dbReference>
<dbReference type="GO" id="GO:0003905">
    <property type="term" value="F:alkylbase DNA N-glycosylase activity"/>
    <property type="evidence" value="ECO:0007669"/>
    <property type="project" value="UniProtKB-EC"/>
</dbReference>
<dbReference type="CDD" id="cd00540">
    <property type="entry name" value="AAG"/>
    <property type="match status" value="1"/>
</dbReference>
<dbReference type="EC" id="3.2.2.21" evidence="4"/>
<dbReference type="Gene3D" id="3.10.300.10">
    <property type="entry name" value="Methylpurine-DNA glycosylase (MPG)"/>
    <property type="match status" value="1"/>
</dbReference>
<gene>
    <name evidence="9" type="ORF">CALCODRAFT_413030</name>
</gene>
<reference evidence="9 10" key="1">
    <citation type="journal article" date="2016" name="Mol. Biol. Evol.">
        <title>Comparative Genomics of Early-Diverging Mushroom-Forming Fungi Provides Insights into the Origins of Lignocellulose Decay Capabilities.</title>
        <authorList>
            <person name="Nagy L.G."/>
            <person name="Riley R."/>
            <person name="Tritt A."/>
            <person name="Adam C."/>
            <person name="Daum C."/>
            <person name="Floudas D."/>
            <person name="Sun H."/>
            <person name="Yadav J.S."/>
            <person name="Pangilinan J."/>
            <person name="Larsson K.H."/>
            <person name="Matsuura K."/>
            <person name="Barry K."/>
            <person name="Labutti K."/>
            <person name="Kuo R."/>
            <person name="Ohm R.A."/>
            <person name="Bhattacharya S.S."/>
            <person name="Shirouzu T."/>
            <person name="Yoshinaga Y."/>
            <person name="Martin F.M."/>
            <person name="Grigoriev I.V."/>
            <person name="Hibbett D.S."/>
        </authorList>
    </citation>
    <scope>NUCLEOTIDE SEQUENCE [LARGE SCALE GENOMIC DNA]</scope>
    <source>
        <strain evidence="9 10">HHB12733</strain>
    </source>
</reference>
<evidence type="ECO:0000256" key="8">
    <source>
        <dbReference type="ARBA" id="ARBA00033426"/>
    </source>
</evidence>
<dbReference type="PANTHER" id="PTHR10429:SF0">
    <property type="entry name" value="DNA-3-METHYLADENINE GLYCOSYLASE"/>
    <property type="match status" value="1"/>
</dbReference>
<keyword evidence="6" id="KW-0378">Hydrolase</keyword>
<dbReference type="STRING" id="1353952.A0A165CX09"/>
<comment type="catalytic activity">
    <reaction evidence="1">
        <text>Hydrolysis of alkylated DNA, releasing 3-methyladenine, 3-methylguanine, 7-methylguanine and 7-methyladenine.</text>
        <dbReference type="EC" id="3.2.2.21"/>
    </reaction>
</comment>
<dbReference type="InterPro" id="IPR003180">
    <property type="entry name" value="MPG"/>
</dbReference>
<keyword evidence="5" id="KW-0227">DNA damage</keyword>
<dbReference type="InterPro" id="IPR036995">
    <property type="entry name" value="MPG_sf"/>
</dbReference>
<name>A0A165CX09_9BASI</name>
<protein>
    <recommendedName>
        <fullName evidence="4">DNA-3-methyladenine glycosylase II</fullName>
        <ecNumber evidence="4">3.2.2.21</ecNumber>
    </recommendedName>
    <alternativeName>
        <fullName evidence="8">3-methyladenine DNA glycosidase</fullName>
    </alternativeName>
</protein>
<evidence type="ECO:0000256" key="4">
    <source>
        <dbReference type="ARBA" id="ARBA00012000"/>
    </source>
</evidence>
<keyword evidence="10" id="KW-1185">Reference proteome</keyword>
<evidence type="ECO:0000256" key="1">
    <source>
        <dbReference type="ARBA" id="ARBA00000086"/>
    </source>
</evidence>
<comment type="function">
    <text evidence="2">Hydrolysis of the deoxyribose N-glycosidic bond to excise 3-methyladenine, and 7-methylguanine from the damaged DNA polymer formed by alkylation lesions.</text>
</comment>
<dbReference type="AlphaFoldDB" id="A0A165CX09"/>
<evidence type="ECO:0000256" key="2">
    <source>
        <dbReference type="ARBA" id="ARBA00002421"/>
    </source>
</evidence>
<dbReference type="NCBIfam" id="NF002003">
    <property type="entry name" value="PRK00802.1-3"/>
    <property type="match status" value="1"/>
</dbReference>
<dbReference type="EMBL" id="KV424101">
    <property type="protein sequence ID" value="KZT51573.1"/>
    <property type="molecule type" value="Genomic_DNA"/>
</dbReference>
<evidence type="ECO:0000313" key="9">
    <source>
        <dbReference type="EMBL" id="KZT51573.1"/>
    </source>
</evidence>
<dbReference type="Pfam" id="PF02245">
    <property type="entry name" value="Pur_DNA_glyco"/>
    <property type="match status" value="1"/>
</dbReference>
<dbReference type="Proteomes" id="UP000076842">
    <property type="component" value="Unassembled WGS sequence"/>
</dbReference>
<dbReference type="GO" id="GO:0003677">
    <property type="term" value="F:DNA binding"/>
    <property type="evidence" value="ECO:0007669"/>
    <property type="project" value="InterPro"/>
</dbReference>